<name>A0AAD5MQV3_PARTN</name>
<evidence type="ECO:0000313" key="1">
    <source>
        <dbReference type="EMBL" id="KAJ1352426.1"/>
    </source>
</evidence>
<gene>
    <name evidence="1" type="ORF">KIN20_008756</name>
</gene>
<organism evidence="1 2">
    <name type="scientific">Parelaphostrongylus tenuis</name>
    <name type="common">Meningeal worm</name>
    <dbReference type="NCBI Taxonomy" id="148309"/>
    <lineage>
        <taxon>Eukaryota</taxon>
        <taxon>Metazoa</taxon>
        <taxon>Ecdysozoa</taxon>
        <taxon>Nematoda</taxon>
        <taxon>Chromadorea</taxon>
        <taxon>Rhabditida</taxon>
        <taxon>Rhabditina</taxon>
        <taxon>Rhabditomorpha</taxon>
        <taxon>Strongyloidea</taxon>
        <taxon>Metastrongylidae</taxon>
        <taxon>Parelaphostrongylus</taxon>
    </lineage>
</organism>
<reference evidence="1" key="1">
    <citation type="submission" date="2021-06" db="EMBL/GenBank/DDBJ databases">
        <title>Parelaphostrongylus tenuis whole genome reference sequence.</title>
        <authorList>
            <person name="Garwood T.J."/>
            <person name="Larsen P.A."/>
            <person name="Fountain-Jones N.M."/>
            <person name="Garbe J.R."/>
            <person name="Macchietto M.G."/>
            <person name="Kania S.A."/>
            <person name="Gerhold R.W."/>
            <person name="Richards J.E."/>
            <person name="Wolf T.M."/>
        </authorList>
    </citation>
    <scope>NUCLEOTIDE SEQUENCE</scope>
    <source>
        <strain evidence="1">MNPRO001-30</strain>
        <tissue evidence="1">Meninges</tissue>
    </source>
</reference>
<accession>A0AAD5MQV3</accession>
<keyword evidence="2" id="KW-1185">Reference proteome</keyword>
<dbReference type="AlphaFoldDB" id="A0AAD5MQV3"/>
<comment type="caution">
    <text evidence="1">The sequence shown here is derived from an EMBL/GenBank/DDBJ whole genome shotgun (WGS) entry which is preliminary data.</text>
</comment>
<dbReference type="Proteomes" id="UP001196413">
    <property type="component" value="Unassembled WGS sequence"/>
</dbReference>
<proteinExistence type="predicted"/>
<evidence type="ECO:0000313" key="2">
    <source>
        <dbReference type="Proteomes" id="UP001196413"/>
    </source>
</evidence>
<protein>
    <submittedName>
        <fullName evidence="1">Uncharacterized protein</fullName>
    </submittedName>
</protein>
<dbReference type="EMBL" id="JAHQIW010001404">
    <property type="protein sequence ID" value="KAJ1352426.1"/>
    <property type="molecule type" value="Genomic_DNA"/>
</dbReference>
<sequence length="80" mass="8916">MFGIVSLCSDGCIEATNCLEPQSIRITDSTAFGVSKSLKIESAFDCKRNIVGDVFSSDLYNKVLRSINLSMLYLYSSRHR</sequence>